<dbReference type="Proteomes" id="UP000191010">
    <property type="component" value="Chromosome"/>
</dbReference>
<keyword evidence="2" id="KW-1185">Reference proteome</keyword>
<sequence>MVSTIRAPEYQVNEFLEHYVGLGADRVYVFFDDPELATYDVKRFAGKVIAFVCDDSYWETVYKAPPMSHRVGRPDAVEIRQGVNALFAREIMHSEWILHVDVDEFIYAKKNVREVLSVYPDAVFSVLLRTLEAVYEDVRSPGEETKTVYFKKSVKQKELLKELYSDELLKCATNGLWGTIIGKSFIRKHPEVKFMSVHWPMPVDSSLISNVPTYYIDLLHFEGQSYELFKEKFKLRVFKNVAKHMPNTYKVRLDIIKREYESKGEAGMLEVYKDFYVMAPDKLQKAMDLGVVVKLNWRLGAVTEEKLLLNNPIYDSGARISNWGGTIIGSAHRSYLVYDSSDNVIKAATAVNLLAKKNLLPVEIDQYESTARLFIKSEHQLMNVGVVGSKLKVLENMPHFYFNIEPKGEYSFLSSSGKYISITPSLDVSVEKDKASNWERMYIHEIYPQLS</sequence>
<reference evidence="1 2" key="1">
    <citation type="submission" date="2017-02" db="EMBL/GenBank/DDBJ databases">
        <authorList>
            <person name="Guo L."/>
        </authorList>
    </citation>
    <scope>NUCLEOTIDE SEQUENCE [LARGE SCALE GENOMIC DNA]</scope>
    <source>
        <strain evidence="1 2">PRS09-11288</strain>
    </source>
</reference>
<organism evidence="1 2">
    <name type="scientific">Pseudomonas parafulva</name>
    <dbReference type="NCBI Taxonomy" id="157782"/>
    <lineage>
        <taxon>Bacteria</taxon>
        <taxon>Pseudomonadati</taxon>
        <taxon>Pseudomonadota</taxon>
        <taxon>Gammaproteobacteria</taxon>
        <taxon>Pseudomonadales</taxon>
        <taxon>Pseudomonadaceae</taxon>
        <taxon>Pseudomonas</taxon>
    </lineage>
</organism>
<evidence type="ECO:0000313" key="2">
    <source>
        <dbReference type="Proteomes" id="UP000191010"/>
    </source>
</evidence>
<evidence type="ECO:0000313" key="1">
    <source>
        <dbReference type="EMBL" id="AQW67796.1"/>
    </source>
</evidence>
<dbReference type="Pfam" id="PF13704">
    <property type="entry name" value="Glyco_tranf_2_4"/>
    <property type="match status" value="1"/>
</dbReference>
<protein>
    <recommendedName>
        <fullName evidence="3">Glycosyl transferase family 2</fullName>
    </recommendedName>
</protein>
<evidence type="ECO:0008006" key="3">
    <source>
        <dbReference type="Google" id="ProtNLM"/>
    </source>
</evidence>
<dbReference type="EMBL" id="CP019952">
    <property type="protein sequence ID" value="AQW67796.1"/>
    <property type="molecule type" value="Genomic_DNA"/>
</dbReference>
<name>A0ABN4XR50_9PSED</name>
<accession>A0ABN4XR50</accession>
<proteinExistence type="predicted"/>
<gene>
    <name evidence="1" type="ORF">B2J77_05915</name>
</gene>